<dbReference type="InterPro" id="IPR051923">
    <property type="entry name" value="Glycosyl_Hydrolase_39"/>
</dbReference>
<dbReference type="PANTHER" id="PTHR12631:SF10">
    <property type="entry name" value="BETA-XYLOSIDASE-LIKE PROTEIN-RELATED"/>
    <property type="match status" value="1"/>
</dbReference>
<proteinExistence type="predicted"/>
<name>A0A158KPB9_9BURK</name>
<dbReference type="Proteomes" id="UP000055019">
    <property type="component" value="Unassembled WGS sequence"/>
</dbReference>
<accession>A0A158KPB9</accession>
<dbReference type="AlphaFoldDB" id="A0A158KPB9"/>
<dbReference type="PANTHER" id="PTHR12631">
    <property type="entry name" value="ALPHA-L-IDURONIDASE"/>
    <property type="match status" value="1"/>
</dbReference>
<organism evidence="1 2">
    <name type="scientific">Caballeronia arvi</name>
    <dbReference type="NCBI Taxonomy" id="1777135"/>
    <lineage>
        <taxon>Bacteria</taxon>
        <taxon>Pseudomonadati</taxon>
        <taxon>Pseudomonadota</taxon>
        <taxon>Betaproteobacteria</taxon>
        <taxon>Burkholderiales</taxon>
        <taxon>Burkholderiaceae</taxon>
        <taxon>Caballeronia</taxon>
    </lineage>
</organism>
<reference evidence="1" key="1">
    <citation type="submission" date="2016-01" db="EMBL/GenBank/DDBJ databases">
        <authorList>
            <person name="Peeters C."/>
        </authorList>
    </citation>
    <scope>NUCLEOTIDE SEQUENCE [LARGE SCALE GENOMIC DNA]</scope>
    <source>
        <strain evidence="1">LMG 29317</strain>
    </source>
</reference>
<evidence type="ECO:0000313" key="1">
    <source>
        <dbReference type="EMBL" id="SAL82271.1"/>
    </source>
</evidence>
<sequence>MNHGTWTCTVETNANRNSNVRVCMKRSFPLRTQRVNLIARLTMMLAGQITLAAAPHPAFALQLMTAPGALISDDAGSRRIGFKIAPAIMSDGDEVVAALYRYDDNAEVSQSPLRKYRVSIARGSGESISVDVSLPGAGLYVLDTKIVSTDGAERDSLKVSLAALAVGSGGFSDAGVQTHFAHRKGVPATVLSLVKRAGFAWIRDEVYWSEIEKTPGQFQFPRNDNDYGGYVRVAARMNLKPLIELDFGNGRAYPGLFKGPQGFPQTQQERDLFVRYAEKVVSFYRDYAKTWEIWNEPAFASIGYDKYIALLKQVYGAIKKQSPDASVLSCGGGGAGGGPGGDCIVQIVKAGALEYQDGFSIHPYMSPHDPDRGYVAKGSPLPRVNVSTVWPHLQGMTRSHPRPGAGPLKLYVTEIGWPSSPANAGLSERKQAAAAARTFLLSRRFNAVETVIWYDFVDDGVNPNDKEANFGLLRLDLSPKPAYVAAATLFRTIGARKWNRSFVDDDTTKIYQYGGDDGVIAGWKSDADADPVLTPAPIPPGRYTQIDWQGSTSTLEVKEGFEWKLGALPKYLVPANR</sequence>
<protein>
    <recommendedName>
        <fullName evidence="3">Glycoside hydrolase family 5 domain-containing protein</fullName>
    </recommendedName>
</protein>
<dbReference type="EMBL" id="FCOM02000041">
    <property type="protein sequence ID" value="SAL82271.1"/>
    <property type="molecule type" value="Genomic_DNA"/>
</dbReference>
<dbReference type="InterPro" id="IPR017853">
    <property type="entry name" value="GH"/>
</dbReference>
<dbReference type="GO" id="GO:0004553">
    <property type="term" value="F:hydrolase activity, hydrolyzing O-glycosyl compounds"/>
    <property type="evidence" value="ECO:0007669"/>
    <property type="project" value="TreeGrafter"/>
</dbReference>
<comment type="caution">
    <text evidence="1">The sequence shown here is derived from an EMBL/GenBank/DDBJ whole genome shotgun (WGS) entry which is preliminary data.</text>
</comment>
<dbReference type="SUPFAM" id="SSF51445">
    <property type="entry name" value="(Trans)glycosidases"/>
    <property type="match status" value="1"/>
</dbReference>
<keyword evidence="2" id="KW-1185">Reference proteome</keyword>
<gene>
    <name evidence="1" type="ORF">AWB74_06210</name>
</gene>
<evidence type="ECO:0008006" key="3">
    <source>
        <dbReference type="Google" id="ProtNLM"/>
    </source>
</evidence>
<dbReference type="Gene3D" id="3.20.20.80">
    <property type="entry name" value="Glycosidases"/>
    <property type="match status" value="1"/>
</dbReference>
<evidence type="ECO:0000313" key="2">
    <source>
        <dbReference type="Proteomes" id="UP000055019"/>
    </source>
</evidence>